<evidence type="ECO:0000313" key="1">
    <source>
        <dbReference type="EMBL" id="EUA90629.1"/>
    </source>
</evidence>
<accession>A0ABN0R0T2</accession>
<keyword evidence="2" id="KW-1185">Reference proteome</keyword>
<reference evidence="1 2" key="1">
    <citation type="submission" date="2014-01" db="EMBL/GenBank/DDBJ databases">
        <authorList>
            <person name="Dobos K."/>
            <person name="Lenaerts A."/>
            <person name="Ordway D."/>
            <person name="DeGroote M.A."/>
            <person name="Parker T."/>
            <person name="Sizemore C."/>
            <person name="Tallon L.J."/>
            <person name="Sadzewicz L.K."/>
            <person name="Sengamalay N."/>
            <person name="Fraser C.M."/>
            <person name="Hine E."/>
            <person name="Shefchek K.A."/>
            <person name="Das S.P."/>
            <person name="Tettelin H."/>
        </authorList>
    </citation>
    <scope>NUCLEOTIDE SEQUENCE [LARGE SCALE GENOMIC DNA]</scope>
    <source>
        <strain evidence="1 2">Harvey</strain>
    </source>
</reference>
<dbReference type="EMBL" id="JAOL01000100">
    <property type="protein sequence ID" value="EUA90629.1"/>
    <property type="molecule type" value="Genomic_DNA"/>
</dbReference>
<comment type="caution">
    <text evidence="1">The sequence shown here is derived from an EMBL/GenBank/DDBJ whole genome shotgun (WGS) entry which is preliminary data.</text>
</comment>
<dbReference type="Proteomes" id="UP000020681">
    <property type="component" value="Unassembled WGS sequence"/>
</dbReference>
<sequence length="39" mass="4359">MAPAGVVNLNRYFPLPFGDRSLAAERIAGKCWSTSRSYR</sequence>
<evidence type="ECO:0000313" key="2">
    <source>
        <dbReference type="Proteomes" id="UP000020681"/>
    </source>
</evidence>
<name>A0ABN0R0T2_MYCUL</name>
<proteinExistence type="predicted"/>
<protein>
    <submittedName>
        <fullName evidence="1">Uncharacterized protein</fullName>
    </submittedName>
</protein>
<gene>
    <name evidence="1" type="ORF">I551_2903</name>
</gene>
<organism evidence="1 2">
    <name type="scientific">Mycobacterium ulcerans str. Harvey</name>
    <dbReference type="NCBI Taxonomy" id="1299332"/>
    <lineage>
        <taxon>Bacteria</taxon>
        <taxon>Bacillati</taxon>
        <taxon>Actinomycetota</taxon>
        <taxon>Actinomycetes</taxon>
        <taxon>Mycobacteriales</taxon>
        <taxon>Mycobacteriaceae</taxon>
        <taxon>Mycobacterium</taxon>
        <taxon>Mycobacterium ulcerans group</taxon>
    </lineage>
</organism>